<name>A0ACB7ZTB9_9AGAM</name>
<evidence type="ECO:0000313" key="2">
    <source>
        <dbReference type="Proteomes" id="UP000790377"/>
    </source>
</evidence>
<evidence type="ECO:0000313" key="1">
    <source>
        <dbReference type="EMBL" id="KAH7904320.1"/>
    </source>
</evidence>
<dbReference type="EMBL" id="MU268521">
    <property type="protein sequence ID" value="KAH7904320.1"/>
    <property type="molecule type" value="Genomic_DNA"/>
</dbReference>
<keyword evidence="2" id="KW-1185">Reference proteome</keyword>
<organism evidence="1 2">
    <name type="scientific">Hygrophoropsis aurantiaca</name>
    <dbReference type="NCBI Taxonomy" id="72124"/>
    <lineage>
        <taxon>Eukaryota</taxon>
        <taxon>Fungi</taxon>
        <taxon>Dikarya</taxon>
        <taxon>Basidiomycota</taxon>
        <taxon>Agaricomycotina</taxon>
        <taxon>Agaricomycetes</taxon>
        <taxon>Agaricomycetidae</taxon>
        <taxon>Boletales</taxon>
        <taxon>Coniophorineae</taxon>
        <taxon>Hygrophoropsidaceae</taxon>
        <taxon>Hygrophoropsis</taxon>
    </lineage>
</organism>
<proteinExistence type="predicted"/>
<accession>A0ACB7ZTB9</accession>
<sequence length="203" mass="21963">MNPTNVSVSSCANHTIHVTRVSFTKEQVLRALDIVADEAYAAALEASIKAEEGIKQQDIKDMKQGDMPYEPVCLSGIHHKQIGDSDDELFHDSDAGSDGVVEVKPKWYSVTTGREVGVYDDNAEALSYVLRVSGGLMTRFSSQAGAVAHFRHALLDGRVHRIHDGTVTHYNTENGGLQLKGLPPMNNALDNPNGKIDHAGASL</sequence>
<dbReference type="Proteomes" id="UP000790377">
    <property type="component" value="Unassembled WGS sequence"/>
</dbReference>
<gene>
    <name evidence="1" type="ORF">BJ138DRAFT_1106926</name>
</gene>
<reference evidence="1" key="1">
    <citation type="journal article" date="2021" name="New Phytol.">
        <title>Evolutionary innovations through gain and loss of genes in the ectomycorrhizal Boletales.</title>
        <authorList>
            <person name="Wu G."/>
            <person name="Miyauchi S."/>
            <person name="Morin E."/>
            <person name="Kuo A."/>
            <person name="Drula E."/>
            <person name="Varga T."/>
            <person name="Kohler A."/>
            <person name="Feng B."/>
            <person name="Cao Y."/>
            <person name="Lipzen A."/>
            <person name="Daum C."/>
            <person name="Hundley H."/>
            <person name="Pangilinan J."/>
            <person name="Johnson J."/>
            <person name="Barry K."/>
            <person name="LaButti K."/>
            <person name="Ng V."/>
            <person name="Ahrendt S."/>
            <person name="Min B."/>
            <person name="Choi I.G."/>
            <person name="Park H."/>
            <person name="Plett J.M."/>
            <person name="Magnuson J."/>
            <person name="Spatafora J.W."/>
            <person name="Nagy L.G."/>
            <person name="Henrissat B."/>
            <person name="Grigoriev I.V."/>
            <person name="Yang Z.L."/>
            <person name="Xu J."/>
            <person name="Martin F.M."/>
        </authorList>
    </citation>
    <scope>NUCLEOTIDE SEQUENCE</scope>
    <source>
        <strain evidence="1">ATCC 28755</strain>
    </source>
</reference>
<protein>
    <submittedName>
        <fullName evidence="1">Uncharacterized protein</fullName>
    </submittedName>
</protein>
<comment type="caution">
    <text evidence="1">The sequence shown here is derived from an EMBL/GenBank/DDBJ whole genome shotgun (WGS) entry which is preliminary data.</text>
</comment>